<name>A0A7S1FCK6_NOCSC</name>
<protein>
    <submittedName>
        <fullName evidence="1">Uncharacterized protein</fullName>
    </submittedName>
</protein>
<gene>
    <name evidence="1" type="ORF">NSCI0253_LOCUS34380</name>
</gene>
<proteinExistence type="predicted"/>
<sequence>MAGTGEAPDREEDAWVRFQLDIAADQTTLPVAGTKPVVSTERLNTSREGEATGELGDIFKVQVAQGHPIMMVYDKTGDRKTFLHEGMPGFEAVHSLAVAEPKQKAFFWGRDAVDGDAGGDGADAARYIVLNVSKLAPTQPW</sequence>
<evidence type="ECO:0000313" key="1">
    <source>
        <dbReference type="EMBL" id="CAD8860026.1"/>
    </source>
</evidence>
<dbReference type="EMBL" id="HBFQ01048137">
    <property type="protein sequence ID" value="CAD8860026.1"/>
    <property type="molecule type" value="Transcribed_RNA"/>
</dbReference>
<organism evidence="1">
    <name type="scientific">Noctiluca scintillans</name>
    <name type="common">Sea sparkle</name>
    <name type="synonym">Red tide dinoflagellate</name>
    <dbReference type="NCBI Taxonomy" id="2966"/>
    <lineage>
        <taxon>Eukaryota</taxon>
        <taxon>Sar</taxon>
        <taxon>Alveolata</taxon>
        <taxon>Dinophyceae</taxon>
        <taxon>Noctilucales</taxon>
        <taxon>Noctilucaceae</taxon>
        <taxon>Noctiluca</taxon>
    </lineage>
</organism>
<dbReference type="AlphaFoldDB" id="A0A7S1FCK6"/>
<accession>A0A7S1FCK6</accession>
<reference evidence="1" key="1">
    <citation type="submission" date="2021-01" db="EMBL/GenBank/DDBJ databases">
        <authorList>
            <person name="Corre E."/>
            <person name="Pelletier E."/>
            <person name="Niang G."/>
            <person name="Scheremetjew M."/>
            <person name="Finn R."/>
            <person name="Kale V."/>
            <person name="Holt S."/>
            <person name="Cochrane G."/>
            <person name="Meng A."/>
            <person name="Brown T."/>
            <person name="Cohen L."/>
        </authorList>
    </citation>
    <scope>NUCLEOTIDE SEQUENCE</scope>
</reference>